<comment type="caution">
    <text evidence="1">The sequence shown here is derived from an EMBL/GenBank/DDBJ whole genome shotgun (WGS) entry which is preliminary data.</text>
</comment>
<evidence type="ECO:0000313" key="2">
    <source>
        <dbReference type="Proteomes" id="UP001596470"/>
    </source>
</evidence>
<dbReference type="RefSeq" id="WP_382345232.1">
    <property type="nucleotide sequence ID" value="NZ_JBHMBP010000001.1"/>
</dbReference>
<dbReference type="SUPFAM" id="SSF53756">
    <property type="entry name" value="UDP-Glycosyltransferase/glycogen phosphorylase"/>
    <property type="match status" value="1"/>
</dbReference>
<dbReference type="Gene3D" id="3.40.50.12580">
    <property type="match status" value="1"/>
</dbReference>
<name>A0ABW2DB12_9ACTN</name>
<keyword evidence="2" id="KW-1185">Reference proteome</keyword>
<gene>
    <name evidence="1" type="ORF">ACFQS3_19485</name>
</gene>
<dbReference type="Proteomes" id="UP001596470">
    <property type="component" value="Unassembled WGS sequence"/>
</dbReference>
<dbReference type="EMBL" id="JBHSYS010000004">
    <property type="protein sequence ID" value="MFC6959381.1"/>
    <property type="molecule type" value="Genomic_DNA"/>
</dbReference>
<protein>
    <submittedName>
        <fullName evidence="1">Uncharacterized protein</fullName>
    </submittedName>
</protein>
<proteinExistence type="predicted"/>
<sequence length="537" mass="59245">MNDRFPGASFVPLRTVLVVGRTYQSLARIDLDLTPHLQGTDIKVEYSLLPGSDYFAGALAWGRRKRIAPLKWFKALGLDPDLVISSSPHKDLHRFNCHVLTLPHGAGHNRLRKGINGVSGISPSQHVGDNGKLTTCIALPGPESLAQLERDFPAAVPHAQVTGDVCMERLEKSRHRKFVYRAHYGIAPEQRLIVLSSSFGPNSLAVRHLDFVRDLLDRLPDTFRVAVVAHPNLEFDNGIALSTLLDKQRANGLIMTEPEEWRDLSIAADLVIGDMGSTTFYSAAIGKPVATLPGIGTDDICADSPLHRFREALPLIDEHRDLGRQLEALIDGWTPLDFDFTQVLAKVEFSTAQRLAEIVHELLELESAPRARVKLIPSGTPLPGSEATGAFSVVWDLDRGEGDRRCYPATEQWRPGSHRLAEGGCLDSEMTSTADVIRFHERIHTEPEAAALAESVRSGNPLVENISVMIDAKQVYIDLKGGERIKVQGERRVLDWIATAICLMLEKLASKAIAVDISDVFVYLKRLFKVPLAFVLA</sequence>
<dbReference type="InterPro" id="IPR043148">
    <property type="entry name" value="TagF_C"/>
</dbReference>
<evidence type="ECO:0000313" key="1">
    <source>
        <dbReference type="EMBL" id="MFC6959381.1"/>
    </source>
</evidence>
<accession>A0ABW2DB12</accession>
<reference evidence="2" key="1">
    <citation type="journal article" date="2019" name="Int. J. Syst. Evol. Microbiol.">
        <title>The Global Catalogue of Microorganisms (GCM) 10K type strain sequencing project: providing services to taxonomists for standard genome sequencing and annotation.</title>
        <authorList>
            <consortium name="The Broad Institute Genomics Platform"/>
            <consortium name="The Broad Institute Genome Sequencing Center for Infectious Disease"/>
            <person name="Wu L."/>
            <person name="Ma J."/>
        </authorList>
    </citation>
    <scope>NUCLEOTIDE SEQUENCE [LARGE SCALE GENOMIC DNA]</scope>
    <source>
        <strain evidence="2">KACC 12634</strain>
    </source>
</reference>
<organism evidence="1 2">
    <name type="scientific">Glycomyces mayteni</name>
    <dbReference type="NCBI Taxonomy" id="543887"/>
    <lineage>
        <taxon>Bacteria</taxon>
        <taxon>Bacillati</taxon>
        <taxon>Actinomycetota</taxon>
        <taxon>Actinomycetes</taxon>
        <taxon>Glycomycetales</taxon>
        <taxon>Glycomycetaceae</taxon>
        <taxon>Glycomyces</taxon>
    </lineage>
</organism>